<protein>
    <recommendedName>
        <fullName evidence="2">Myb-like domain-containing protein</fullName>
    </recommendedName>
</protein>
<evidence type="ECO:0000313" key="4">
    <source>
        <dbReference type="Proteomes" id="UP001470230"/>
    </source>
</evidence>
<dbReference type="SMART" id="SM00717">
    <property type="entry name" value="SANT"/>
    <property type="match status" value="1"/>
</dbReference>
<feature type="domain" description="Myb-like" evidence="2">
    <location>
        <begin position="558"/>
        <end position="606"/>
    </location>
</feature>
<reference evidence="3 4" key="1">
    <citation type="submission" date="2024-04" db="EMBL/GenBank/DDBJ databases">
        <title>Tritrichomonas musculus Genome.</title>
        <authorList>
            <person name="Alves-Ferreira E."/>
            <person name="Grigg M."/>
            <person name="Lorenzi H."/>
            <person name="Galac M."/>
        </authorList>
    </citation>
    <scope>NUCLEOTIDE SEQUENCE [LARGE SCALE GENOMIC DNA]</scope>
    <source>
        <strain evidence="3 4">EAF2021</strain>
    </source>
</reference>
<comment type="caution">
    <text evidence="3">The sequence shown here is derived from an EMBL/GenBank/DDBJ whole genome shotgun (WGS) entry which is preliminary data.</text>
</comment>
<organism evidence="3 4">
    <name type="scientific">Tritrichomonas musculus</name>
    <dbReference type="NCBI Taxonomy" id="1915356"/>
    <lineage>
        <taxon>Eukaryota</taxon>
        <taxon>Metamonada</taxon>
        <taxon>Parabasalia</taxon>
        <taxon>Tritrichomonadida</taxon>
        <taxon>Tritrichomonadidae</taxon>
        <taxon>Tritrichomonas</taxon>
    </lineage>
</organism>
<dbReference type="CDD" id="cd00167">
    <property type="entry name" value="SANT"/>
    <property type="match status" value="1"/>
</dbReference>
<keyword evidence="1" id="KW-0812">Transmembrane</keyword>
<keyword evidence="4" id="KW-1185">Reference proteome</keyword>
<gene>
    <name evidence="3" type="ORF">M9Y10_034971</name>
</gene>
<name>A0ABR2KGE6_9EUKA</name>
<evidence type="ECO:0000256" key="1">
    <source>
        <dbReference type="SAM" id="Phobius"/>
    </source>
</evidence>
<proteinExistence type="predicted"/>
<dbReference type="InterPro" id="IPR001005">
    <property type="entry name" value="SANT/Myb"/>
</dbReference>
<evidence type="ECO:0000313" key="3">
    <source>
        <dbReference type="EMBL" id="KAK8890201.1"/>
    </source>
</evidence>
<dbReference type="EMBL" id="JAPFFF010000005">
    <property type="protein sequence ID" value="KAK8890201.1"/>
    <property type="molecule type" value="Genomic_DNA"/>
</dbReference>
<evidence type="ECO:0000259" key="2">
    <source>
        <dbReference type="SMART" id="SM00717"/>
    </source>
</evidence>
<keyword evidence="1" id="KW-1133">Transmembrane helix</keyword>
<dbReference type="Proteomes" id="UP001470230">
    <property type="component" value="Unassembled WGS sequence"/>
</dbReference>
<keyword evidence="1" id="KW-0472">Membrane</keyword>
<feature type="transmembrane region" description="Helical" evidence="1">
    <location>
        <begin position="42"/>
        <end position="60"/>
    </location>
</feature>
<accession>A0ABR2KGE6</accession>
<sequence length="625" mass="73547">MSRSVPSTPRKSPQELKNYRLLDELNDLAKVQPRSRFYSHEIILFSCGLFAIGLSAYLYVQHYLPLPHIRTVYRRQSEYLTIKPDMLLNISNVPEIINQYKDFLNETKNQTKNDFIIAVDALSTSPFVNIDKKRNITGLLPNDITIQESYLLETSFDKFEKFIQSNSNKIINSLFVFALHPLNHELPTFFIHVYPSNNGKGNNFTTEILHILAYKCKQQNLNIIGFSSDGDNALSPYHQKNIERFEKFDFDITENFLYFSDVLHILKRGRYHFVKKLHKNDALHSKIDELRILFNLPYEIFSNASYTKMHESLAVRLFTSQNIIILYNKTLIDELIYFLPFVSLNEAVSNRQLSQSERIYMLDIIKYFCKYLNKNNQIRLKPKYLIKPNIITDILSTVYSFKYLLTHFTGNIDLNRCSTAPLEHNFGIARMSCRDNNRMERLLLQFSRIDVRRLKKEFIFNRTMNYRVTNHGAIVSLISLNDDFPFNKIEINNGIKSFFKSKNIKFILESIGKIVNHFEKMEEKLVPSSRYICKSSDVFVNPSSVTRIQSRYKNDLGKRCKWSSAEEELLIRLSKDMGSNCSKLSKYFDERKPIAVYQKATQFYKKKKIDQKPFFKVKNTIYFNH</sequence>